<dbReference type="Gene3D" id="2.40.50.100">
    <property type="match status" value="1"/>
</dbReference>
<name>A0ABT4JQW8_9GAMM</name>
<gene>
    <name evidence="4" type="ORF">O1D97_03205</name>
</gene>
<evidence type="ECO:0000256" key="1">
    <source>
        <dbReference type="ARBA" id="ARBA00009477"/>
    </source>
</evidence>
<dbReference type="SUPFAM" id="SSF111369">
    <property type="entry name" value="HlyD-like secretion proteins"/>
    <property type="match status" value="1"/>
</dbReference>
<feature type="coiled-coil region" evidence="2">
    <location>
        <begin position="116"/>
        <end position="191"/>
    </location>
</feature>
<comment type="caution">
    <text evidence="4">The sequence shown here is derived from an EMBL/GenBank/DDBJ whole genome shotgun (WGS) entry which is preliminary data.</text>
</comment>
<dbReference type="RefSeq" id="WP_269122758.1">
    <property type="nucleotide sequence ID" value="NZ_JAPUBN010000010.1"/>
</dbReference>
<sequence length="389" mass="43075">MKRYLQWILFILMLCLLGGIYLYVTSAIEAKNQKVSKPRPPAKEQVLDVSVLSVTAQEHTAKLTASGTTAARFQLDLSSKVSGDIKQMNANFEIGNRLNHGTELIKLSNIELTSKLSQAKNQQAKAILTLKEEERLADQAETEWQAAGLKGDPDSELVLRKPQLAVATRTLQEAQSAVAEALDDIENLSVKMPFNGLIVERKVSPNTQISAGALVATIYSTDRIEINLPLSSSDWQKLPSPEIMIDTKWPVLVQAVDQSSAWQGYVLRAANHIDPVTRMRHLVIAVDTPLDLSPKLLPGLFVEVTVTGKPLSNLWRLPNSSLRQNSEIWYIDKESRLQAFSTLPAFADSDAIYIKVPETLNQSVQKVLIKPYNSYVKGTLVNPLEVAPK</sequence>
<organism evidence="4 5">
    <name type="scientific">Marinomonas phaeophyticola</name>
    <dbReference type="NCBI Taxonomy" id="3004091"/>
    <lineage>
        <taxon>Bacteria</taxon>
        <taxon>Pseudomonadati</taxon>
        <taxon>Pseudomonadota</taxon>
        <taxon>Gammaproteobacteria</taxon>
        <taxon>Oceanospirillales</taxon>
        <taxon>Oceanospirillaceae</taxon>
        <taxon>Marinomonas</taxon>
    </lineage>
</organism>
<dbReference type="PANTHER" id="PTHR30469">
    <property type="entry name" value="MULTIDRUG RESISTANCE PROTEIN MDTA"/>
    <property type="match status" value="1"/>
</dbReference>
<dbReference type="NCBIfam" id="TIGR01730">
    <property type="entry name" value="RND_mfp"/>
    <property type="match status" value="1"/>
</dbReference>
<dbReference type="Gene3D" id="2.40.30.170">
    <property type="match status" value="1"/>
</dbReference>
<dbReference type="InterPro" id="IPR006143">
    <property type="entry name" value="RND_pump_MFP"/>
</dbReference>
<dbReference type="Gene3D" id="1.10.287.470">
    <property type="entry name" value="Helix hairpin bin"/>
    <property type="match status" value="1"/>
</dbReference>
<evidence type="ECO:0000313" key="5">
    <source>
        <dbReference type="Proteomes" id="UP001149719"/>
    </source>
</evidence>
<protein>
    <submittedName>
        <fullName evidence="4">Efflux RND transporter periplasmic adaptor subunit</fullName>
    </submittedName>
</protein>
<dbReference type="EMBL" id="JAPUBN010000010">
    <property type="protein sequence ID" value="MCZ2720676.1"/>
    <property type="molecule type" value="Genomic_DNA"/>
</dbReference>
<proteinExistence type="inferred from homology"/>
<dbReference type="Proteomes" id="UP001149719">
    <property type="component" value="Unassembled WGS sequence"/>
</dbReference>
<feature type="transmembrane region" description="Helical" evidence="3">
    <location>
        <begin position="7"/>
        <end position="24"/>
    </location>
</feature>
<keyword evidence="5" id="KW-1185">Reference proteome</keyword>
<keyword evidence="3" id="KW-1133">Transmembrane helix</keyword>
<keyword evidence="2" id="KW-0175">Coiled coil</keyword>
<reference evidence="4" key="1">
    <citation type="submission" date="2022-12" db="EMBL/GenBank/DDBJ databases">
        <title>Marinomonas 15G1-11 sp. nov, isolated from marine algae.</title>
        <authorList>
            <person name="Butt M."/>
            <person name="Choi D.G."/>
            <person name="Kim J.M."/>
            <person name="Lee J.K."/>
            <person name="Baek J.H."/>
            <person name="Jeon C.O."/>
        </authorList>
    </citation>
    <scope>NUCLEOTIDE SEQUENCE</scope>
    <source>
        <strain evidence="4">15G1-11</strain>
    </source>
</reference>
<comment type="similarity">
    <text evidence="1">Belongs to the membrane fusion protein (MFP) (TC 8.A.1) family.</text>
</comment>
<evidence type="ECO:0000256" key="2">
    <source>
        <dbReference type="SAM" id="Coils"/>
    </source>
</evidence>
<keyword evidence="3" id="KW-0472">Membrane</keyword>
<evidence type="ECO:0000313" key="4">
    <source>
        <dbReference type="EMBL" id="MCZ2720676.1"/>
    </source>
</evidence>
<evidence type="ECO:0000256" key="3">
    <source>
        <dbReference type="SAM" id="Phobius"/>
    </source>
</evidence>
<keyword evidence="3" id="KW-0812">Transmembrane</keyword>
<accession>A0ABT4JQW8</accession>